<organism evidence="6 7">
    <name type="scientific">Epicoccum nigrum</name>
    <name type="common">Soil fungus</name>
    <name type="synonym">Epicoccum purpurascens</name>
    <dbReference type="NCBI Taxonomy" id="105696"/>
    <lineage>
        <taxon>Eukaryota</taxon>
        <taxon>Fungi</taxon>
        <taxon>Dikarya</taxon>
        <taxon>Ascomycota</taxon>
        <taxon>Pezizomycotina</taxon>
        <taxon>Dothideomycetes</taxon>
        <taxon>Pleosporomycetidae</taxon>
        <taxon>Pleosporales</taxon>
        <taxon>Pleosporineae</taxon>
        <taxon>Didymellaceae</taxon>
        <taxon>Epicoccum</taxon>
    </lineage>
</organism>
<dbReference type="OMA" id="KFVCYGG"/>
<dbReference type="InterPro" id="IPR051414">
    <property type="entry name" value="Adenylate-forming_Reductase"/>
</dbReference>
<dbReference type="SUPFAM" id="SSF47336">
    <property type="entry name" value="ACP-like"/>
    <property type="match status" value="1"/>
</dbReference>
<dbReference type="SUPFAM" id="SSF56801">
    <property type="entry name" value="Acetyl-CoA synthetase-like"/>
    <property type="match status" value="1"/>
</dbReference>
<dbReference type="Gene3D" id="1.10.1200.10">
    <property type="entry name" value="ACP-like"/>
    <property type="match status" value="1"/>
</dbReference>
<dbReference type="InParanoid" id="A0A1Y2LLF2"/>
<dbReference type="Pfam" id="PF07993">
    <property type="entry name" value="NAD_binding_4"/>
    <property type="match status" value="1"/>
</dbReference>
<dbReference type="InterPro" id="IPR020845">
    <property type="entry name" value="AMP-binding_CS"/>
</dbReference>
<sequence>MATTQQRQPMIPDYIDEAAQSSPSDTWAIVPRSSTSVHEGWHHYTYADLARAVDSLAWWIEKRVGVAQHPGQTIGYMGANDLRYLVVLAATLKAGYVPLFTSPRNSLEGQKSLVEKTNCNIFLATAEMASQAEVIRKAVPQLKIFQAPTTQELLDPYLHVANYAGHHSHDPDAHSLILHTSGSTGLPKPIHLTVAGLNTTHAQASLKSEDGFEQSSKPFLADRRPMLAAVPFFHAMGIIVGLRSLMCKGTIVRLPSERMLSAGLVIEAINSIKPTSGIFPPSILEDVSATDEGIAALGQLEYVFFGGAPLAATSGDKIAQVTNLVTVIGSTEALLMCTLVPSKPEEWGFFHWSPATGAVMEPAEDGLCELVLKPVDTKYQAIFHTFPGIPEWRTKDLFRQHPSKPYLWKYSGRRDDIIVLSNGEKFNPVVAEKTIESHPLVKGALVVGQGKFQAGLLVESEGNQAGAQDPAALIEQIWPMVEQANREAPAHARIYQSKIAIAKPGKPFVRAAKGSIIRSQTVGAFKDEIEALYADEGYSSDPSPTSDDDAQLSKKVHAVFARTLPSFREDTADDVDIFSLGVDSLDVLALTNALNKAIRGANVAAPTVYSNPSVKQLAETLSQTVGNTGAQPAVPLTREEKIDRMVRKYTQDMSRPKESPATPQQAGKHTIILTGSTGSLGTHMLEQLLNNPSVEKVYCLNRSADAEQRQKASFDTHHHDPTRFDKASFLQTELGKESFGLDEPTYAHLQATATLIIHSAWSVDFNLSLPSYEATHIAGVHRLALFSAHSAHKPRIIFISSIASVGNWAAIAGPSGAAVPETTTSLFDAALTLPQGYGESKHVGARVLALAAHRLGVRTAVVRAGQLAGPSVAAGGAAWNRHEWLPSLVHTSRVLGKLPRTLGNMDRVDWVPMDVAAAAVVDVATAPSDDAAQVFHLANPHTTSWSELCPVVQSYYADLGVEVGVVEYDAWVDELKRIPATKENAERVPGLKLLEFYEGLRPGVGMGLPALETRRTEGVSGALREGKAVDGEVMRKWLRQWDF</sequence>
<comment type="similarity">
    <text evidence="3">Belongs to the NRP synthetase family.</text>
</comment>
<evidence type="ECO:0000256" key="1">
    <source>
        <dbReference type="ARBA" id="ARBA00022450"/>
    </source>
</evidence>
<dbReference type="InterPro" id="IPR013120">
    <property type="entry name" value="FAR_NAD-bd"/>
</dbReference>
<protein>
    <recommendedName>
        <fullName evidence="5">Carrier domain-containing protein</fullName>
    </recommendedName>
</protein>
<dbReference type="Gene3D" id="3.40.50.12780">
    <property type="entry name" value="N-terminal domain of ligase-like"/>
    <property type="match status" value="1"/>
</dbReference>
<evidence type="ECO:0000256" key="4">
    <source>
        <dbReference type="SAM" id="MobiDB-lite"/>
    </source>
</evidence>
<dbReference type="InterPro" id="IPR020806">
    <property type="entry name" value="PKS_PP-bd"/>
</dbReference>
<dbReference type="Pfam" id="PF00550">
    <property type="entry name" value="PP-binding"/>
    <property type="match status" value="1"/>
</dbReference>
<keyword evidence="1" id="KW-0596">Phosphopantetheine</keyword>
<keyword evidence="7" id="KW-1185">Reference proteome</keyword>
<feature type="domain" description="Carrier" evidence="5">
    <location>
        <begin position="543"/>
        <end position="625"/>
    </location>
</feature>
<dbReference type="Pfam" id="PF00501">
    <property type="entry name" value="AMP-binding"/>
    <property type="match status" value="1"/>
</dbReference>
<dbReference type="InterPro" id="IPR042099">
    <property type="entry name" value="ANL_N_sf"/>
</dbReference>
<evidence type="ECO:0000256" key="3">
    <source>
        <dbReference type="ARBA" id="ARBA00029454"/>
    </source>
</evidence>
<gene>
    <name evidence="6" type="ORF">B5807_11494</name>
</gene>
<dbReference type="SUPFAM" id="SSF51735">
    <property type="entry name" value="NAD(P)-binding Rossmann-fold domains"/>
    <property type="match status" value="1"/>
</dbReference>
<evidence type="ECO:0000313" key="7">
    <source>
        <dbReference type="Proteomes" id="UP000193240"/>
    </source>
</evidence>
<feature type="region of interest" description="Disordered" evidence="4">
    <location>
        <begin position="650"/>
        <end position="669"/>
    </location>
</feature>
<dbReference type="InterPro" id="IPR009081">
    <property type="entry name" value="PP-bd_ACP"/>
</dbReference>
<dbReference type="InterPro" id="IPR036291">
    <property type="entry name" value="NAD(P)-bd_dom_sf"/>
</dbReference>
<evidence type="ECO:0000256" key="2">
    <source>
        <dbReference type="ARBA" id="ARBA00022553"/>
    </source>
</evidence>
<name>A0A1Y2LLF2_EPING</name>
<dbReference type="PANTHER" id="PTHR43439">
    <property type="entry name" value="PHENYLACETATE-COENZYME A LIGASE"/>
    <property type="match status" value="1"/>
</dbReference>
<dbReference type="InterPro" id="IPR006162">
    <property type="entry name" value="Ppantetheine_attach_site"/>
</dbReference>
<dbReference type="PROSITE" id="PS00455">
    <property type="entry name" value="AMP_BINDING"/>
    <property type="match status" value="1"/>
</dbReference>
<dbReference type="InterPro" id="IPR036736">
    <property type="entry name" value="ACP-like_sf"/>
</dbReference>
<dbReference type="Proteomes" id="UP000193240">
    <property type="component" value="Unassembled WGS sequence"/>
</dbReference>
<accession>A0A1Y2LLF2</accession>
<dbReference type="PANTHER" id="PTHR43439:SF2">
    <property type="entry name" value="ENZYME, PUTATIVE (JCVI)-RELATED"/>
    <property type="match status" value="1"/>
</dbReference>
<dbReference type="GO" id="GO:0031177">
    <property type="term" value="F:phosphopantetheine binding"/>
    <property type="evidence" value="ECO:0007669"/>
    <property type="project" value="InterPro"/>
</dbReference>
<proteinExistence type="inferred from homology"/>
<dbReference type="PROSITE" id="PS50075">
    <property type="entry name" value="CARRIER"/>
    <property type="match status" value="1"/>
</dbReference>
<reference evidence="6 7" key="1">
    <citation type="journal article" date="2017" name="Genome Announc.">
        <title>Genome sequence of the saprophytic ascomycete Epicoccum nigrum ICMP 19927 strain isolated from New Zealand.</title>
        <authorList>
            <person name="Fokin M."/>
            <person name="Fleetwood D."/>
            <person name="Weir B.S."/>
            <person name="Villas-Boas S.G."/>
        </authorList>
    </citation>
    <scope>NUCLEOTIDE SEQUENCE [LARGE SCALE GENOMIC DNA]</scope>
    <source>
        <strain evidence="6 7">ICMP 19927</strain>
    </source>
</reference>
<dbReference type="SMART" id="SM00823">
    <property type="entry name" value="PKS_PP"/>
    <property type="match status" value="1"/>
</dbReference>
<dbReference type="AlphaFoldDB" id="A0A1Y2LLF2"/>
<dbReference type="Pfam" id="PF23562">
    <property type="entry name" value="AMP-binding_C_3"/>
    <property type="match status" value="1"/>
</dbReference>
<dbReference type="InterPro" id="IPR000873">
    <property type="entry name" value="AMP-dep_synth/lig_dom"/>
</dbReference>
<dbReference type="STRING" id="105696.A0A1Y2LLF2"/>
<keyword evidence="2" id="KW-0597">Phosphoprotein</keyword>
<dbReference type="Gene3D" id="3.40.50.720">
    <property type="entry name" value="NAD(P)-binding Rossmann-like Domain"/>
    <property type="match status" value="1"/>
</dbReference>
<evidence type="ECO:0000259" key="5">
    <source>
        <dbReference type="PROSITE" id="PS50075"/>
    </source>
</evidence>
<evidence type="ECO:0000313" key="6">
    <source>
        <dbReference type="EMBL" id="OSS43708.1"/>
    </source>
</evidence>
<dbReference type="PROSITE" id="PS00012">
    <property type="entry name" value="PHOSPHOPANTETHEINE"/>
    <property type="match status" value="1"/>
</dbReference>
<dbReference type="EMBL" id="KZ107862">
    <property type="protein sequence ID" value="OSS43708.1"/>
    <property type="molecule type" value="Genomic_DNA"/>
</dbReference>